<evidence type="ECO:0000313" key="4">
    <source>
        <dbReference type="Proteomes" id="UP000677305"/>
    </source>
</evidence>
<dbReference type="Pfam" id="PF03235">
    <property type="entry name" value="GmrSD_N"/>
    <property type="match status" value="1"/>
</dbReference>
<feature type="domain" description="GmrSD restriction endonucleases N-terminal" evidence="1">
    <location>
        <begin position="10"/>
        <end position="212"/>
    </location>
</feature>
<dbReference type="InterPro" id="IPR011089">
    <property type="entry name" value="GmrSD_C"/>
</dbReference>
<dbReference type="PANTHER" id="PTHR35149">
    <property type="entry name" value="SLL5132 PROTEIN"/>
    <property type="match status" value="1"/>
</dbReference>
<evidence type="ECO:0000313" key="3">
    <source>
        <dbReference type="EMBL" id="QUH29784.1"/>
    </source>
</evidence>
<dbReference type="InterPro" id="IPR004919">
    <property type="entry name" value="GmrSD_N"/>
</dbReference>
<feature type="domain" description="GmrSD restriction endonucleases C-terminal" evidence="2">
    <location>
        <begin position="404"/>
        <end position="533"/>
    </location>
</feature>
<keyword evidence="4" id="KW-1185">Reference proteome</keyword>
<dbReference type="EMBL" id="CP058561">
    <property type="protein sequence ID" value="QUH29784.1"/>
    <property type="molecule type" value="Genomic_DNA"/>
</dbReference>
<dbReference type="Proteomes" id="UP000677305">
    <property type="component" value="Chromosome"/>
</dbReference>
<dbReference type="AlphaFoldDB" id="A0A8J8SCK7"/>
<gene>
    <name evidence="3" type="ORF">HYG85_13055</name>
</gene>
<dbReference type="KEGG" id="vgu:HYG85_13055"/>
<sequence length="675" mass="79745">MKADSIKLLEFIGQNKRTFSIPVYQRNYDWKKNQCIRLFHDVEDLVNKDTHFLGTIVYTNGESTAIFREFIVIDGQQRLTSTMLLLKALNSVSKDISFRQEIYEDYLTNKRAPEKFRMKLKPVESDRLIYKNIIEDGLFESSSNVNNNYQLFLSLVQNSSYTPNELFLALNKLEVVYIQLESGKENPQLIFESLNSTGLNLTQADLIRNYLLMDHTYSLQVEYYNKYWIKIEEKLPNAILSDFIRDYLTLKTATIPKKEKVYDSFKTYFSKISNYNSKSILEDLLVYSKYYSWLYYHNSKNEELNGKLREIKRLKSTVTYPFLLYLLEDCYEYNKLSETELIKILSMIISYIYRRIVCEVPTNALNKVFSRMHKDLARVWNDELSYYNNIAILLLKKQSSSLFPKDEHFKQALLTRDIYNFKQKKYTLEKLETYNNKETVSFDNLTIEHIMPQTLSAVWKIDLGNNFEQIHSKYLHLIGNLTLSGYSGDLSNKDFKEKQQKLMESNISINRMLNQYDIWSSNEIEDRGNRLFDIAKKVWDIPDINKNLISLDPNTLANEFDIGDDVNVKGRKPYELTVIGERNTISSWREFFITICNKCFEYDSELFIKLLNHNDFTGRSRNIISDKSDTMNRSYKIADNIYIELKLSANDVLNYSKLLVEKFEDLETEVSYKIR</sequence>
<reference evidence="3 4" key="1">
    <citation type="submission" date="2020-07" db="EMBL/GenBank/DDBJ databases">
        <title>Vallitalea guaymasensis genome.</title>
        <authorList>
            <person name="Postec A."/>
        </authorList>
    </citation>
    <scope>NUCLEOTIDE SEQUENCE [LARGE SCALE GENOMIC DNA]</scope>
    <source>
        <strain evidence="3 4">Ra1766G1</strain>
    </source>
</reference>
<accession>A0A8J8SCK7</accession>
<protein>
    <submittedName>
        <fullName evidence="3">DUF262 domain-containing protein</fullName>
    </submittedName>
</protein>
<dbReference type="Pfam" id="PF07510">
    <property type="entry name" value="GmrSD_C"/>
    <property type="match status" value="1"/>
</dbReference>
<dbReference type="PANTHER" id="PTHR35149:SF2">
    <property type="entry name" value="DUF262 DOMAIN-CONTAINING PROTEIN"/>
    <property type="match status" value="1"/>
</dbReference>
<name>A0A8J8SCK7_9FIRM</name>
<dbReference type="RefSeq" id="WP_212690039.1">
    <property type="nucleotide sequence ID" value="NZ_CP058561.1"/>
</dbReference>
<evidence type="ECO:0000259" key="2">
    <source>
        <dbReference type="Pfam" id="PF07510"/>
    </source>
</evidence>
<evidence type="ECO:0000259" key="1">
    <source>
        <dbReference type="Pfam" id="PF03235"/>
    </source>
</evidence>
<organism evidence="3 4">
    <name type="scientific">Vallitalea guaymasensis</name>
    <dbReference type="NCBI Taxonomy" id="1185412"/>
    <lineage>
        <taxon>Bacteria</taxon>
        <taxon>Bacillati</taxon>
        <taxon>Bacillota</taxon>
        <taxon>Clostridia</taxon>
        <taxon>Lachnospirales</taxon>
        <taxon>Vallitaleaceae</taxon>
        <taxon>Vallitalea</taxon>
    </lineage>
</organism>
<proteinExistence type="predicted"/>